<reference evidence="1 2" key="1">
    <citation type="submission" date="2020-10" db="EMBL/GenBank/DDBJ databases">
        <title>Connecting structure to function with the recovery of over 1000 high-quality activated sludge metagenome-assembled genomes encoding full-length rRNA genes using long-read sequencing.</title>
        <authorList>
            <person name="Singleton C.M."/>
            <person name="Petriglieri F."/>
            <person name="Kristensen J.M."/>
            <person name="Kirkegaard R.H."/>
            <person name="Michaelsen T.Y."/>
            <person name="Andersen M.H."/>
            <person name="Karst S.M."/>
            <person name="Dueholm M.S."/>
            <person name="Nielsen P.H."/>
            <person name="Albertsen M."/>
        </authorList>
    </citation>
    <scope>NUCLEOTIDE SEQUENCE [LARGE SCALE GENOMIC DNA]</scope>
    <source>
        <strain evidence="1">Ribe_18-Q3-R11-54_MAXAC.273</strain>
    </source>
</reference>
<organism evidence="1 2">
    <name type="scientific">Candidatus Opimibacter skivensis</name>
    <dbReference type="NCBI Taxonomy" id="2982028"/>
    <lineage>
        <taxon>Bacteria</taxon>
        <taxon>Pseudomonadati</taxon>
        <taxon>Bacteroidota</taxon>
        <taxon>Saprospiria</taxon>
        <taxon>Saprospirales</taxon>
        <taxon>Saprospiraceae</taxon>
        <taxon>Candidatus Opimibacter</taxon>
    </lineage>
</organism>
<dbReference type="EMBL" id="JADKGY010000001">
    <property type="protein sequence ID" value="MBK9981746.1"/>
    <property type="molecule type" value="Genomic_DNA"/>
</dbReference>
<accession>A0A9D7XP82</accession>
<comment type="caution">
    <text evidence="1">The sequence shown here is derived from an EMBL/GenBank/DDBJ whole genome shotgun (WGS) entry which is preliminary data.</text>
</comment>
<gene>
    <name evidence="1" type="ORF">IPP15_04875</name>
</gene>
<evidence type="ECO:0000313" key="2">
    <source>
        <dbReference type="Proteomes" id="UP000808337"/>
    </source>
</evidence>
<evidence type="ECO:0000313" key="1">
    <source>
        <dbReference type="EMBL" id="MBK9981746.1"/>
    </source>
</evidence>
<proteinExistence type="predicted"/>
<sequence>MKILISLLFVFLSGYSNFVFSQETIGVKSSTKGFSIGGHGAYLSYTASSLQFEPHTGYGFGGYLQYGFTHQIAVALNVQHYWMDPKTTELIKSPYPYTEIDLIGKYIFGSTNSPVRPFLSLGGNYSTQEEMFYDISDPNLKKIDATYSGFTACGGAGINFFLTPRFTIDLSGLYHLGAFGVTQNGTHYDATYDFTAFKFLGGFSYHF</sequence>
<dbReference type="Gene3D" id="2.40.160.20">
    <property type="match status" value="1"/>
</dbReference>
<protein>
    <recommendedName>
        <fullName evidence="3">Outer membrane protein beta-barrel domain-containing protein</fullName>
    </recommendedName>
</protein>
<name>A0A9D7XP82_9BACT</name>
<dbReference type="AlphaFoldDB" id="A0A9D7XP82"/>
<dbReference type="Proteomes" id="UP000808337">
    <property type="component" value="Unassembled WGS sequence"/>
</dbReference>
<dbReference type="SUPFAM" id="SSF56925">
    <property type="entry name" value="OMPA-like"/>
    <property type="match status" value="1"/>
</dbReference>
<dbReference type="InterPro" id="IPR011250">
    <property type="entry name" value="OMP/PagP_B-barrel"/>
</dbReference>
<evidence type="ECO:0008006" key="3">
    <source>
        <dbReference type="Google" id="ProtNLM"/>
    </source>
</evidence>